<evidence type="ECO:0000256" key="2">
    <source>
        <dbReference type="ARBA" id="ARBA00011233"/>
    </source>
</evidence>
<dbReference type="GO" id="GO:0006811">
    <property type="term" value="P:monoatomic ion transport"/>
    <property type="evidence" value="ECO:0007669"/>
    <property type="project" value="UniProtKB-KW"/>
</dbReference>
<accession>A0A227KGC7</accession>
<evidence type="ECO:0000259" key="12">
    <source>
        <dbReference type="Pfam" id="PF13609"/>
    </source>
</evidence>
<evidence type="ECO:0000313" key="14">
    <source>
        <dbReference type="Proteomes" id="UP000214610"/>
    </source>
</evidence>
<feature type="domain" description="Porin" evidence="12">
    <location>
        <begin position="8"/>
        <end position="370"/>
    </location>
</feature>
<dbReference type="InterPro" id="IPR033900">
    <property type="entry name" value="Gram_neg_porin_domain"/>
</dbReference>
<evidence type="ECO:0000256" key="8">
    <source>
        <dbReference type="ARBA" id="ARBA00023114"/>
    </source>
</evidence>
<evidence type="ECO:0000256" key="10">
    <source>
        <dbReference type="ARBA" id="ARBA00023237"/>
    </source>
</evidence>
<dbReference type="PANTHER" id="PTHR34501">
    <property type="entry name" value="PROTEIN YDDL-RELATED"/>
    <property type="match status" value="1"/>
</dbReference>
<evidence type="ECO:0000256" key="5">
    <source>
        <dbReference type="ARBA" id="ARBA00022692"/>
    </source>
</evidence>
<dbReference type="PANTHER" id="PTHR34501:SF9">
    <property type="entry name" value="MAJOR OUTER MEMBRANE PROTEIN P.IA"/>
    <property type="match status" value="1"/>
</dbReference>
<keyword evidence="3" id="KW-0813">Transport</keyword>
<evidence type="ECO:0000256" key="3">
    <source>
        <dbReference type="ARBA" id="ARBA00022448"/>
    </source>
</evidence>
<dbReference type="GO" id="GO:0046930">
    <property type="term" value="C:pore complex"/>
    <property type="evidence" value="ECO:0007669"/>
    <property type="project" value="UniProtKB-KW"/>
</dbReference>
<organism evidence="13 14">
    <name type="scientific">Turicimonas muris</name>
    <dbReference type="NCBI Taxonomy" id="1796652"/>
    <lineage>
        <taxon>Bacteria</taxon>
        <taxon>Pseudomonadati</taxon>
        <taxon>Pseudomonadota</taxon>
        <taxon>Betaproteobacteria</taxon>
        <taxon>Burkholderiales</taxon>
        <taxon>Sutterellaceae</taxon>
        <taxon>Turicimonas</taxon>
    </lineage>
</organism>
<keyword evidence="4" id="KW-1134">Transmembrane beta strand</keyword>
<evidence type="ECO:0000256" key="9">
    <source>
        <dbReference type="ARBA" id="ARBA00023136"/>
    </source>
</evidence>
<name>A0A227KGC7_9BURK</name>
<comment type="caution">
    <text evidence="13">The sequence shown here is derived from an EMBL/GenBank/DDBJ whole genome shotgun (WGS) entry which is preliminary data.</text>
</comment>
<dbReference type="EMBL" id="NHMP01000008">
    <property type="protein sequence ID" value="OXE45633.1"/>
    <property type="molecule type" value="Genomic_DNA"/>
</dbReference>
<keyword evidence="9" id="KW-0472">Membrane</keyword>
<dbReference type="Pfam" id="PF13609">
    <property type="entry name" value="Porin_4"/>
    <property type="match status" value="1"/>
</dbReference>
<reference evidence="14" key="1">
    <citation type="submission" date="2017-05" db="EMBL/GenBank/DDBJ databases">
        <title>Improved OligoMM genomes.</title>
        <authorList>
            <person name="Garzetti D."/>
        </authorList>
    </citation>
    <scope>NUCLEOTIDE SEQUENCE [LARGE SCALE GENOMIC DNA]</scope>
    <source>
        <strain evidence="14">YL45</strain>
    </source>
</reference>
<keyword evidence="14" id="KW-1185">Reference proteome</keyword>
<dbReference type="InterPro" id="IPR023614">
    <property type="entry name" value="Porin_dom_sf"/>
</dbReference>
<proteinExistence type="predicted"/>
<keyword evidence="6 11" id="KW-0732">Signal</keyword>
<feature type="signal peptide" evidence="11">
    <location>
        <begin position="1"/>
        <end position="19"/>
    </location>
</feature>
<dbReference type="CDD" id="cd00342">
    <property type="entry name" value="gram_neg_porins"/>
    <property type="match status" value="1"/>
</dbReference>
<dbReference type="GO" id="GO:0015288">
    <property type="term" value="F:porin activity"/>
    <property type="evidence" value="ECO:0007669"/>
    <property type="project" value="UniProtKB-KW"/>
</dbReference>
<dbReference type="GeneID" id="78362096"/>
<evidence type="ECO:0000256" key="7">
    <source>
        <dbReference type="ARBA" id="ARBA00023065"/>
    </source>
</evidence>
<evidence type="ECO:0000256" key="4">
    <source>
        <dbReference type="ARBA" id="ARBA00022452"/>
    </source>
</evidence>
<sequence>MKKLLVISVAIAAASLAHAESKVELFGFLDQGVTVLHENANLGMAGPVGQRAPNILNADGKVARNGASTRYMEGTGNVSTWGLKIREDLTPDVAVIAHLEQGFLADDGAEYISGKAFERESSLGISSKTYGTLKMGRMPAMLTGSGTTGLFNSRVNPFGAGWGNMTGGWKFVGTLASARHDNMVNYRSPSFGGFEIHYQYANGASSETEGTSKTNRYMALGFTYTQPKYFVALAGDWLNVQSAALKEGNWKLKDAYKVLLGGHYKFDSFKLFGTAQYMKNIAYIGGYSTKEFAPILAEQSNKGKVGTNNGFKAWAFSTGTEFKLGAGQVKVSVGYSFGENQNTTTNNKFNRINGGLGYVYPLSKRTSIYAITGAFWQHADWQTKNIHSREFIAGLMHRF</sequence>
<evidence type="ECO:0000256" key="6">
    <source>
        <dbReference type="ARBA" id="ARBA00022729"/>
    </source>
</evidence>
<keyword evidence="5" id="KW-0812">Transmembrane</keyword>
<dbReference type="RefSeq" id="WP_066594123.1">
    <property type="nucleotide sequence ID" value="NZ_CAJTBZ010000003.1"/>
</dbReference>
<dbReference type="AlphaFoldDB" id="A0A227KGC7"/>
<dbReference type="InterPro" id="IPR050298">
    <property type="entry name" value="Gram-neg_bact_OMP"/>
</dbReference>
<evidence type="ECO:0000313" key="13">
    <source>
        <dbReference type="EMBL" id="OXE45633.1"/>
    </source>
</evidence>
<dbReference type="SUPFAM" id="SSF56935">
    <property type="entry name" value="Porins"/>
    <property type="match status" value="1"/>
</dbReference>
<keyword evidence="8" id="KW-0626">Porin</keyword>
<evidence type="ECO:0000256" key="1">
    <source>
        <dbReference type="ARBA" id="ARBA00004571"/>
    </source>
</evidence>
<comment type="subcellular location">
    <subcellularLocation>
        <location evidence="1">Cell outer membrane</location>
        <topology evidence="1">Multi-pass membrane protein</topology>
    </subcellularLocation>
</comment>
<evidence type="ECO:0000256" key="11">
    <source>
        <dbReference type="SAM" id="SignalP"/>
    </source>
</evidence>
<dbReference type="Proteomes" id="UP000214610">
    <property type="component" value="Unassembled WGS sequence"/>
</dbReference>
<dbReference type="GO" id="GO:0009279">
    <property type="term" value="C:cell outer membrane"/>
    <property type="evidence" value="ECO:0007669"/>
    <property type="project" value="UniProtKB-SubCell"/>
</dbReference>
<comment type="subunit">
    <text evidence="2">Homotrimer.</text>
</comment>
<protein>
    <submittedName>
        <fullName evidence="13">Porin</fullName>
    </submittedName>
</protein>
<keyword evidence="10" id="KW-0998">Cell outer membrane</keyword>
<feature type="chain" id="PRO_5011286982" evidence="11">
    <location>
        <begin position="20"/>
        <end position="399"/>
    </location>
</feature>
<keyword evidence="7" id="KW-0406">Ion transport</keyword>
<gene>
    <name evidence="13" type="ORF">ADH67_10800</name>
</gene>
<dbReference type="Gene3D" id="2.40.160.10">
    <property type="entry name" value="Porin"/>
    <property type="match status" value="1"/>
</dbReference>